<organism evidence="8 9">
    <name type="scientific">Paradevosia tibetensis</name>
    <dbReference type="NCBI Taxonomy" id="1447062"/>
    <lineage>
        <taxon>Bacteria</taxon>
        <taxon>Pseudomonadati</taxon>
        <taxon>Pseudomonadota</taxon>
        <taxon>Alphaproteobacteria</taxon>
        <taxon>Hyphomicrobiales</taxon>
        <taxon>Devosiaceae</taxon>
        <taxon>Paradevosia</taxon>
    </lineage>
</organism>
<evidence type="ECO:0000256" key="4">
    <source>
        <dbReference type="ARBA" id="ARBA00022989"/>
    </source>
</evidence>
<feature type="transmembrane region" description="Helical" evidence="6">
    <location>
        <begin position="117"/>
        <end position="135"/>
    </location>
</feature>
<keyword evidence="2" id="KW-1003">Cell membrane</keyword>
<dbReference type="PANTHER" id="PTHR42920">
    <property type="entry name" value="OS03G0707200 PROTEIN-RELATED"/>
    <property type="match status" value="1"/>
</dbReference>
<dbReference type="Pfam" id="PF00892">
    <property type="entry name" value="EamA"/>
    <property type="match status" value="2"/>
</dbReference>
<evidence type="ECO:0000313" key="8">
    <source>
        <dbReference type="EMBL" id="QEE21906.1"/>
    </source>
</evidence>
<feature type="transmembrane region" description="Helical" evidence="6">
    <location>
        <begin position="142"/>
        <end position="159"/>
    </location>
</feature>
<feature type="domain" description="EamA" evidence="7">
    <location>
        <begin position="173"/>
        <end position="311"/>
    </location>
</feature>
<feature type="transmembrane region" description="Helical" evidence="6">
    <location>
        <begin position="85"/>
        <end position="105"/>
    </location>
</feature>
<evidence type="ECO:0000259" key="7">
    <source>
        <dbReference type="Pfam" id="PF00892"/>
    </source>
</evidence>
<proteinExistence type="predicted"/>
<dbReference type="KEGG" id="yti:FNA67_17735"/>
<evidence type="ECO:0000313" key="9">
    <source>
        <dbReference type="Proteomes" id="UP000321062"/>
    </source>
</evidence>
<keyword evidence="3 6" id="KW-0812">Transmembrane</keyword>
<evidence type="ECO:0000256" key="3">
    <source>
        <dbReference type="ARBA" id="ARBA00022692"/>
    </source>
</evidence>
<feature type="transmembrane region" description="Helical" evidence="6">
    <location>
        <begin position="198"/>
        <end position="218"/>
    </location>
</feature>
<evidence type="ECO:0000256" key="1">
    <source>
        <dbReference type="ARBA" id="ARBA00004651"/>
    </source>
</evidence>
<evidence type="ECO:0000256" key="2">
    <source>
        <dbReference type="ARBA" id="ARBA00022475"/>
    </source>
</evidence>
<dbReference type="AlphaFoldDB" id="A0A5B9DRZ4"/>
<feature type="domain" description="EamA" evidence="7">
    <location>
        <begin position="26"/>
        <end position="157"/>
    </location>
</feature>
<keyword evidence="9" id="KW-1185">Reference proteome</keyword>
<gene>
    <name evidence="8" type="ORF">FNA67_17735</name>
</gene>
<name>A0A5B9DRZ4_9HYPH</name>
<dbReference type="Proteomes" id="UP000321062">
    <property type="component" value="Chromosome"/>
</dbReference>
<sequence>MRSAPMTKPHATPGSGLTSLVMDRPYLLLTLTPLFWAGNAVAGKMAVDQVDPYTLIVMRWLAALLIVLPFAWRHLRADWPAIRKGWLMLTLYGAIGYTGFNVLLYGAAHYTSAVNTSIEQALIPVLVILANFVIFRVRSTPLQLLGVFLTIFGVVYTAVHGDFGRLVTLDVNFGDALMILASISYAAYSLLLRYRPSIHWLSFLVTTFAAALMAGYVFQVLLGGGFGAIFTGLAHTTPLGWAIIAYVAFLPSVIAQLFYARGVEIIGPNRASLFINLIPVYGTILSIVILSEPLEPYHMITAVLVILGIALAEFSVRMLKRSPQG</sequence>
<comment type="subcellular location">
    <subcellularLocation>
        <location evidence="1">Cell membrane</location>
        <topology evidence="1">Multi-pass membrane protein</topology>
    </subcellularLocation>
</comment>
<dbReference type="InterPro" id="IPR000620">
    <property type="entry name" value="EamA_dom"/>
</dbReference>
<dbReference type="OrthoDB" id="9806889at2"/>
<evidence type="ECO:0000256" key="6">
    <source>
        <dbReference type="SAM" id="Phobius"/>
    </source>
</evidence>
<feature type="transmembrane region" description="Helical" evidence="6">
    <location>
        <begin position="171"/>
        <end position="191"/>
    </location>
</feature>
<dbReference type="SUPFAM" id="SSF103481">
    <property type="entry name" value="Multidrug resistance efflux transporter EmrE"/>
    <property type="match status" value="2"/>
</dbReference>
<keyword evidence="4 6" id="KW-1133">Transmembrane helix</keyword>
<feature type="transmembrane region" description="Helical" evidence="6">
    <location>
        <begin position="297"/>
        <end position="316"/>
    </location>
</feature>
<feature type="transmembrane region" description="Helical" evidence="6">
    <location>
        <begin position="52"/>
        <end position="73"/>
    </location>
</feature>
<feature type="transmembrane region" description="Helical" evidence="6">
    <location>
        <begin position="271"/>
        <end position="291"/>
    </location>
</feature>
<dbReference type="InterPro" id="IPR037185">
    <property type="entry name" value="EmrE-like"/>
</dbReference>
<accession>A0A5B9DRZ4</accession>
<dbReference type="PANTHER" id="PTHR42920:SF11">
    <property type="entry name" value="INNER MEMBRANE PROTEIN YTFF"/>
    <property type="match status" value="1"/>
</dbReference>
<reference evidence="8 9" key="1">
    <citation type="journal article" date="2015" name="Int. J. Syst. Evol. Microbiol.">
        <title>Youhaiella tibetensis gen. nov., sp. nov., isolated from subsurface sediment.</title>
        <authorList>
            <person name="Wang Y.X."/>
            <person name="Huang F.Q."/>
            <person name="Nogi Y."/>
            <person name="Pang S.J."/>
            <person name="Wang P.K."/>
            <person name="Lv J."/>
        </authorList>
    </citation>
    <scope>NUCLEOTIDE SEQUENCE [LARGE SCALE GENOMIC DNA]</scope>
    <source>
        <strain evidence="9">fig4</strain>
    </source>
</reference>
<protein>
    <submittedName>
        <fullName evidence="8">DMT family transporter</fullName>
    </submittedName>
</protein>
<dbReference type="InterPro" id="IPR051258">
    <property type="entry name" value="Diverse_Substrate_Transporter"/>
</dbReference>
<evidence type="ECO:0000256" key="5">
    <source>
        <dbReference type="ARBA" id="ARBA00023136"/>
    </source>
</evidence>
<feature type="transmembrane region" description="Helical" evidence="6">
    <location>
        <begin position="238"/>
        <end position="259"/>
    </location>
</feature>
<keyword evidence="5 6" id="KW-0472">Membrane</keyword>
<dbReference type="EMBL" id="CP041690">
    <property type="protein sequence ID" value="QEE21906.1"/>
    <property type="molecule type" value="Genomic_DNA"/>
</dbReference>
<dbReference type="GO" id="GO:0005886">
    <property type="term" value="C:plasma membrane"/>
    <property type="evidence" value="ECO:0007669"/>
    <property type="project" value="UniProtKB-SubCell"/>
</dbReference>